<comment type="caution">
    <text evidence="9">The sequence shown here is derived from an EMBL/GenBank/DDBJ whole genome shotgun (WGS) entry which is preliminary data.</text>
</comment>
<dbReference type="GO" id="GO:0005737">
    <property type="term" value="C:cytoplasm"/>
    <property type="evidence" value="ECO:0007669"/>
    <property type="project" value="UniProtKB-SubCell"/>
</dbReference>
<dbReference type="InterPro" id="IPR044603">
    <property type="entry name" value="SAG101-like"/>
</dbReference>
<keyword evidence="6" id="KW-0539">Nucleus</keyword>
<protein>
    <submittedName>
        <fullName evidence="9">Acyl hydrolase</fullName>
    </submittedName>
</protein>
<dbReference type="InterPro" id="IPR041266">
    <property type="entry name" value="EDS1_EP"/>
</dbReference>
<dbReference type="EMBL" id="JXTC01000253">
    <property type="protein sequence ID" value="PON75995.1"/>
    <property type="molecule type" value="Genomic_DNA"/>
</dbReference>
<dbReference type="PANTHER" id="PTHR46898:SF3">
    <property type="entry name" value="FUNGAL LIPASE-LIKE DOMAIN-CONTAINING PROTEIN"/>
    <property type="match status" value="1"/>
</dbReference>
<dbReference type="InterPro" id="IPR002921">
    <property type="entry name" value="Fungal_lipase-type"/>
</dbReference>
<dbReference type="Pfam" id="PF18117">
    <property type="entry name" value="EDS1_EP"/>
    <property type="match status" value="1"/>
</dbReference>
<comment type="subcellular location">
    <subcellularLocation>
        <location evidence="2">Cytoplasm</location>
    </subcellularLocation>
    <subcellularLocation>
        <location evidence="1">Nucleus</location>
    </subcellularLocation>
</comment>
<evidence type="ECO:0000259" key="7">
    <source>
        <dbReference type="Pfam" id="PF01764"/>
    </source>
</evidence>
<evidence type="ECO:0000256" key="2">
    <source>
        <dbReference type="ARBA" id="ARBA00004496"/>
    </source>
</evidence>
<evidence type="ECO:0000313" key="9">
    <source>
        <dbReference type="EMBL" id="PON75995.1"/>
    </source>
</evidence>
<dbReference type="InterPro" id="IPR029058">
    <property type="entry name" value="AB_hydrolase_fold"/>
</dbReference>
<evidence type="ECO:0000256" key="4">
    <source>
        <dbReference type="ARBA" id="ARBA00022801"/>
    </source>
</evidence>
<keyword evidence="4 9" id="KW-0378">Hydrolase</keyword>
<dbReference type="GO" id="GO:0052689">
    <property type="term" value="F:carboxylic ester hydrolase activity"/>
    <property type="evidence" value="ECO:0007669"/>
    <property type="project" value="InterPro"/>
</dbReference>
<evidence type="ECO:0000256" key="5">
    <source>
        <dbReference type="ARBA" id="ARBA00022821"/>
    </source>
</evidence>
<evidence type="ECO:0000313" key="10">
    <source>
        <dbReference type="Proteomes" id="UP000237000"/>
    </source>
</evidence>
<dbReference type="PANTHER" id="PTHR46898">
    <property type="entry name" value="SENESCENCE-ASSOCIATED CARBOXYLESTERASE 101"/>
    <property type="match status" value="1"/>
</dbReference>
<organism evidence="9 10">
    <name type="scientific">Trema orientale</name>
    <name type="common">Charcoal tree</name>
    <name type="synonym">Celtis orientalis</name>
    <dbReference type="NCBI Taxonomy" id="63057"/>
    <lineage>
        <taxon>Eukaryota</taxon>
        <taxon>Viridiplantae</taxon>
        <taxon>Streptophyta</taxon>
        <taxon>Embryophyta</taxon>
        <taxon>Tracheophyta</taxon>
        <taxon>Spermatophyta</taxon>
        <taxon>Magnoliopsida</taxon>
        <taxon>eudicotyledons</taxon>
        <taxon>Gunneridae</taxon>
        <taxon>Pentapetalae</taxon>
        <taxon>rosids</taxon>
        <taxon>fabids</taxon>
        <taxon>Rosales</taxon>
        <taxon>Cannabaceae</taxon>
        <taxon>Trema</taxon>
    </lineage>
</organism>
<dbReference type="Proteomes" id="UP000237000">
    <property type="component" value="Unassembled WGS sequence"/>
</dbReference>
<keyword evidence="10" id="KW-1185">Reference proteome</keyword>
<feature type="domain" description="EDS1 EP" evidence="8">
    <location>
        <begin position="358"/>
        <end position="574"/>
    </location>
</feature>
<evidence type="ECO:0000256" key="3">
    <source>
        <dbReference type="ARBA" id="ARBA00022490"/>
    </source>
</evidence>
<dbReference type="Gene3D" id="3.40.50.1820">
    <property type="entry name" value="alpha/beta hydrolase"/>
    <property type="match status" value="1"/>
</dbReference>
<evidence type="ECO:0000256" key="6">
    <source>
        <dbReference type="ARBA" id="ARBA00023242"/>
    </source>
</evidence>
<dbReference type="FunCoup" id="A0A2P5DRS3">
    <property type="interactions" value="220"/>
</dbReference>
<sequence length="589" mass="66935">MKQCLFSSGSELANLVVTSDLPQQAWNAITLLTNSIPNSQSSLELRFELSRVGNRTIIAFVTSSSFALNQLQHGSDLVSSSSSTAKESFAVFESLSSKTQFVINKASITLFDQNLDKLSELKAKIEYSIPLIVTGCYLGGSIASLFTLWLLESGNFTKAKPLCITFGSPLIGDSALQKTLAKFSWNSNFLHLASDQDPVPRILKNHSPGTENAANVYKPFGTFLLCSESACSCFEDPETILELLMETAPRGATNQDPYQGAPLLDYGQILDRLKRKALAKDNCDADSASSPFKASIIVQLSAIGIISPQPQREEQENIDINTLVEKMEKQERKFLMGKKKYFISYAKLAELKIFMTYLEWYKKSSKDKEVGYYDSYKNKLYRSDLDVDEFCKRLTNYWIDMVEDAEKKPQKGPFFTKQFLLGATNYRRMVEPLNIGKYYKEKGGRDYENQGRDRHFILLEQWLEQWQNDQNESRSTPNDGKRKMVAGSLTEDSCFWAKVEEAILSCSLLKNNEPSVEEKESTKETLKKFEDYVLDLLRNYSVSPEIFLKGSSFMKWWKDYKEAMGRSYTSPLTNIMDNCKYEKYAKGDL</sequence>
<dbReference type="STRING" id="63057.A0A2P5DRS3"/>
<dbReference type="GO" id="GO:0005634">
    <property type="term" value="C:nucleus"/>
    <property type="evidence" value="ECO:0007669"/>
    <property type="project" value="UniProtKB-SubCell"/>
</dbReference>
<reference evidence="10" key="1">
    <citation type="submission" date="2016-06" db="EMBL/GenBank/DDBJ databases">
        <title>Parallel loss of symbiosis genes in relatives of nitrogen-fixing non-legume Parasponia.</title>
        <authorList>
            <person name="Van Velzen R."/>
            <person name="Holmer R."/>
            <person name="Bu F."/>
            <person name="Rutten L."/>
            <person name="Van Zeijl A."/>
            <person name="Liu W."/>
            <person name="Santuari L."/>
            <person name="Cao Q."/>
            <person name="Sharma T."/>
            <person name="Shen D."/>
            <person name="Roswanjaya Y."/>
            <person name="Wardhani T."/>
            <person name="Kalhor M.S."/>
            <person name="Jansen J."/>
            <person name="Van den Hoogen J."/>
            <person name="Gungor B."/>
            <person name="Hartog M."/>
            <person name="Hontelez J."/>
            <person name="Verver J."/>
            <person name="Yang W.-C."/>
            <person name="Schijlen E."/>
            <person name="Repin R."/>
            <person name="Schilthuizen M."/>
            <person name="Schranz E."/>
            <person name="Heidstra R."/>
            <person name="Miyata K."/>
            <person name="Fedorova E."/>
            <person name="Kohlen W."/>
            <person name="Bisseling T."/>
            <person name="Smit S."/>
            <person name="Geurts R."/>
        </authorList>
    </citation>
    <scope>NUCLEOTIDE SEQUENCE [LARGE SCALE GENOMIC DNA]</scope>
    <source>
        <strain evidence="10">cv. RG33-2</strain>
    </source>
</reference>
<dbReference type="Pfam" id="PF01764">
    <property type="entry name" value="Lipase_3"/>
    <property type="match status" value="1"/>
</dbReference>
<keyword evidence="3" id="KW-0963">Cytoplasm</keyword>
<dbReference type="InParanoid" id="A0A2P5DRS3"/>
<dbReference type="AlphaFoldDB" id="A0A2P5DRS3"/>
<dbReference type="SUPFAM" id="SSF53474">
    <property type="entry name" value="alpha/beta-Hydrolases"/>
    <property type="match status" value="1"/>
</dbReference>
<dbReference type="GO" id="GO:0006952">
    <property type="term" value="P:defense response"/>
    <property type="evidence" value="ECO:0007669"/>
    <property type="project" value="UniProtKB-KW"/>
</dbReference>
<feature type="domain" description="Fungal lipase-type" evidence="7">
    <location>
        <begin position="96"/>
        <end position="203"/>
    </location>
</feature>
<proteinExistence type="predicted"/>
<evidence type="ECO:0000259" key="8">
    <source>
        <dbReference type="Pfam" id="PF18117"/>
    </source>
</evidence>
<gene>
    <name evidence="9" type="primary">TorSAG101</name>
    <name evidence="9" type="ORF">TorRG33x02_243940</name>
</gene>
<dbReference type="GO" id="GO:0006629">
    <property type="term" value="P:lipid metabolic process"/>
    <property type="evidence" value="ECO:0007669"/>
    <property type="project" value="InterPro"/>
</dbReference>
<keyword evidence="5" id="KW-0611">Plant defense</keyword>
<name>A0A2P5DRS3_TREOI</name>
<accession>A0A2P5DRS3</accession>
<evidence type="ECO:0000256" key="1">
    <source>
        <dbReference type="ARBA" id="ARBA00004123"/>
    </source>
</evidence>
<dbReference type="OrthoDB" id="438440at2759"/>